<reference evidence="3" key="1">
    <citation type="submission" date="2016-11" db="UniProtKB">
        <authorList>
            <consortium name="WormBaseParasite"/>
        </authorList>
    </citation>
    <scope>IDENTIFICATION</scope>
</reference>
<keyword evidence="1" id="KW-1133">Transmembrane helix</keyword>
<keyword evidence="1" id="KW-0472">Membrane</keyword>
<dbReference type="eggNOG" id="ENOG502TGUU">
    <property type="taxonomic scope" value="Eukaryota"/>
</dbReference>
<dbReference type="WBParaSite" id="Csp11.Scaffold629.g13553.t1">
    <property type="protein sequence ID" value="Csp11.Scaffold629.g13553.t1"/>
    <property type="gene ID" value="Csp11.Scaffold629.g13553"/>
</dbReference>
<evidence type="ECO:0000256" key="1">
    <source>
        <dbReference type="SAM" id="Phobius"/>
    </source>
</evidence>
<accession>A0A1I7U083</accession>
<evidence type="ECO:0000313" key="3">
    <source>
        <dbReference type="WBParaSite" id="Csp11.Scaffold629.g13553.t1"/>
    </source>
</evidence>
<keyword evidence="2" id="KW-1185">Reference proteome</keyword>
<feature type="transmembrane region" description="Helical" evidence="1">
    <location>
        <begin position="6"/>
        <end position="29"/>
    </location>
</feature>
<sequence length="87" mass="9142">MGICLVLTGIVALAAILACILLLICVKFASDRDERRAARNKVAAAEAEKEANVDGISAISGNTAATSYNNDERAALTHILVVDENDI</sequence>
<proteinExistence type="predicted"/>
<dbReference type="Proteomes" id="UP000095282">
    <property type="component" value="Unplaced"/>
</dbReference>
<evidence type="ECO:0000313" key="2">
    <source>
        <dbReference type="Proteomes" id="UP000095282"/>
    </source>
</evidence>
<keyword evidence="1" id="KW-0812">Transmembrane</keyword>
<protein>
    <submittedName>
        <fullName evidence="3">Transmembrane protein</fullName>
    </submittedName>
</protein>
<dbReference type="AlphaFoldDB" id="A0A1I7U083"/>
<organism evidence="2 3">
    <name type="scientific">Caenorhabditis tropicalis</name>
    <dbReference type="NCBI Taxonomy" id="1561998"/>
    <lineage>
        <taxon>Eukaryota</taxon>
        <taxon>Metazoa</taxon>
        <taxon>Ecdysozoa</taxon>
        <taxon>Nematoda</taxon>
        <taxon>Chromadorea</taxon>
        <taxon>Rhabditida</taxon>
        <taxon>Rhabditina</taxon>
        <taxon>Rhabditomorpha</taxon>
        <taxon>Rhabditoidea</taxon>
        <taxon>Rhabditidae</taxon>
        <taxon>Peloderinae</taxon>
        <taxon>Caenorhabditis</taxon>
    </lineage>
</organism>
<name>A0A1I7U083_9PELO</name>